<comment type="caution">
    <text evidence="7">The sequence shown here is derived from an EMBL/GenBank/DDBJ whole genome shotgun (WGS) entry which is preliminary data.</text>
</comment>
<evidence type="ECO:0000313" key="8">
    <source>
        <dbReference type="Proteomes" id="UP001283361"/>
    </source>
</evidence>
<dbReference type="GO" id="GO:0005923">
    <property type="term" value="C:bicellular tight junction"/>
    <property type="evidence" value="ECO:0007669"/>
    <property type="project" value="TreeGrafter"/>
</dbReference>
<feature type="domain" description="Cytohesin Ubiquitin Protein Inducing" evidence="6">
    <location>
        <begin position="16"/>
        <end position="130"/>
    </location>
</feature>
<keyword evidence="2" id="KW-0963">Cytoplasm</keyword>
<feature type="compositionally biased region" description="Basic and acidic residues" evidence="5">
    <location>
        <begin position="771"/>
        <end position="783"/>
    </location>
</feature>
<dbReference type="GO" id="GO:0005737">
    <property type="term" value="C:cytoplasm"/>
    <property type="evidence" value="ECO:0007669"/>
    <property type="project" value="UniProtKB-SubCell"/>
</dbReference>
<sequence>MLCCGGPRNPRVTVEQSDSLKAERDMYAALVARREALQEALRKKTEELKAICLQEGELTGELPPEMPLARGEQPPVFRRRVGTTFSLSAKKVQDSDQLSSELSQMELEVELQGKITSAAQRLASDKTVSKLVRKQRRQSYTKAVGKLKDMEKKLSDMRKQTGGKTATSSEVVAPPPPPSSSEPLTTGGGSPSAGRTFEGMYHVTAPRSVSEVDIGNVHDLSAGGGAITAHHLHGKLPHRFQNRRQPKGSSGDDLDSVHSGDSGVTSGGAAGLVSSTSSGYSSLSPSPSPSLGGARASGASSTTCLWEDNTAGLPAPSTSHTMTRVGRRLASVPGCHTDQHPFPDDSSSQDSNTEGCLSRKGSKQSLPDRSSGFCSPVARNSPEKLSVSVSFDEDYCSVSESAHNRSKHFIVSRGPQRSRLTEVKVRSREGSYSELPSQSRIVVDLVREASENPSVARLAKAEPDQDLDNSCCAAVWEDEEGVEDESSRGCSSFGGDTSFGGDSEDMEEYKLWREEQRFSTRVQRRKQTVILSRSLRRQQVDLIEKGYKAFENIYMGDVGADTSFSSSRGRSLARNPHAKCPSTGQVRRDMRATGLTGSAYSQTEIGHKIQDLISSTSNESRRRSVRSRSFDSSKNNRSMVNSAIGEVGNRRANQTIDDIRLADLPSKRKDSTTSLGKKSAALFSKMRDRPKQMTSRMGDDPVEQAECAAPSSQFLRSGCLGGCNSPNMKYETNFGVIAGNIKAASSNTESRLPSSPELGSGVLRRNPHLLSVDRHDSGQEGERCSAGNVTSSTIRDSSSSSISTGSEGCTTPISSASVSGDGSSGDDGEYFPGNAKNWQQQQQHGKYSLETAV</sequence>
<reference evidence="7" key="1">
    <citation type="journal article" date="2023" name="G3 (Bethesda)">
        <title>A reference genome for the long-term kleptoplast-retaining sea slug Elysia crispata morphotype clarki.</title>
        <authorList>
            <person name="Eastman K.E."/>
            <person name="Pendleton A.L."/>
            <person name="Shaikh M.A."/>
            <person name="Suttiyut T."/>
            <person name="Ogas R."/>
            <person name="Tomko P."/>
            <person name="Gavelis G."/>
            <person name="Widhalm J.R."/>
            <person name="Wisecaver J.H."/>
        </authorList>
    </citation>
    <scope>NUCLEOTIDE SEQUENCE</scope>
    <source>
        <strain evidence="7">ECLA1</strain>
    </source>
</reference>
<feature type="region of interest" description="Disordered" evidence="5">
    <location>
        <begin position="667"/>
        <end position="702"/>
    </location>
</feature>
<protein>
    <recommendedName>
        <fullName evidence="6">Cytohesin Ubiquitin Protein Inducing domain-containing protein</fullName>
    </recommendedName>
</protein>
<dbReference type="EMBL" id="JAWDGP010004062">
    <property type="protein sequence ID" value="KAK3768266.1"/>
    <property type="molecule type" value="Genomic_DNA"/>
</dbReference>
<evidence type="ECO:0000256" key="3">
    <source>
        <dbReference type="ARBA" id="ARBA00023054"/>
    </source>
</evidence>
<organism evidence="7 8">
    <name type="scientific">Elysia crispata</name>
    <name type="common">lettuce slug</name>
    <dbReference type="NCBI Taxonomy" id="231223"/>
    <lineage>
        <taxon>Eukaryota</taxon>
        <taxon>Metazoa</taxon>
        <taxon>Spiralia</taxon>
        <taxon>Lophotrochozoa</taxon>
        <taxon>Mollusca</taxon>
        <taxon>Gastropoda</taxon>
        <taxon>Heterobranchia</taxon>
        <taxon>Euthyneura</taxon>
        <taxon>Panpulmonata</taxon>
        <taxon>Sacoglossa</taxon>
        <taxon>Placobranchoidea</taxon>
        <taxon>Plakobranchidae</taxon>
        <taxon>Elysia</taxon>
    </lineage>
</organism>
<evidence type="ECO:0000256" key="4">
    <source>
        <dbReference type="SAM" id="Coils"/>
    </source>
</evidence>
<feature type="coiled-coil region" evidence="4">
    <location>
        <begin position="20"/>
        <end position="54"/>
    </location>
</feature>
<feature type="compositionally biased region" description="Polar residues" evidence="5">
    <location>
        <begin position="345"/>
        <end position="355"/>
    </location>
</feature>
<feature type="compositionally biased region" description="Basic and acidic residues" evidence="5">
    <location>
        <begin position="146"/>
        <end position="159"/>
    </location>
</feature>
<feature type="compositionally biased region" description="Polar residues" evidence="5">
    <location>
        <begin position="836"/>
        <end position="845"/>
    </location>
</feature>
<evidence type="ECO:0000256" key="5">
    <source>
        <dbReference type="SAM" id="MobiDB-lite"/>
    </source>
</evidence>
<feature type="region of interest" description="Disordered" evidence="5">
    <location>
        <begin position="129"/>
        <end position="204"/>
    </location>
</feature>
<dbReference type="PANTHER" id="PTHR46079">
    <property type="entry name" value="FERM DOMAIN-CONTAINING PROTEIN 4"/>
    <property type="match status" value="1"/>
</dbReference>
<comment type="subcellular location">
    <subcellularLocation>
        <location evidence="1">Cytoplasm</location>
    </subcellularLocation>
</comment>
<feature type="region of interest" description="Disordered" evidence="5">
    <location>
        <begin position="332"/>
        <end position="377"/>
    </location>
</feature>
<dbReference type="Pfam" id="PF11819">
    <property type="entry name" value="CUPID"/>
    <property type="match status" value="1"/>
</dbReference>
<dbReference type="Proteomes" id="UP001283361">
    <property type="component" value="Unassembled WGS sequence"/>
</dbReference>
<dbReference type="AlphaFoldDB" id="A0AAE0ZGC8"/>
<keyword evidence="8" id="KW-1185">Reference proteome</keyword>
<feature type="region of interest" description="Disordered" evidence="5">
    <location>
        <begin position="612"/>
        <end position="637"/>
    </location>
</feature>
<feature type="region of interest" description="Disordered" evidence="5">
    <location>
        <begin position="240"/>
        <end position="299"/>
    </location>
</feature>
<feature type="region of interest" description="Disordered" evidence="5">
    <location>
        <begin position="564"/>
        <end position="589"/>
    </location>
</feature>
<dbReference type="GO" id="GO:0090162">
    <property type="term" value="P:establishment of epithelial cell polarity"/>
    <property type="evidence" value="ECO:0007669"/>
    <property type="project" value="InterPro"/>
</dbReference>
<gene>
    <name evidence="7" type="ORF">RRG08_031059</name>
</gene>
<feature type="region of interest" description="Disordered" evidence="5">
    <location>
        <begin position="745"/>
        <end position="853"/>
    </location>
</feature>
<evidence type="ECO:0000313" key="7">
    <source>
        <dbReference type="EMBL" id="KAK3768266.1"/>
    </source>
</evidence>
<proteinExistence type="predicted"/>
<dbReference type="PANTHER" id="PTHR46079:SF2">
    <property type="entry name" value="FERM DOMAIN-CONTAINING PROTEIN"/>
    <property type="match status" value="1"/>
</dbReference>
<feature type="compositionally biased region" description="Low complexity" evidence="5">
    <location>
        <begin position="790"/>
        <end position="821"/>
    </location>
</feature>
<keyword evidence="3 4" id="KW-0175">Coiled coil</keyword>
<name>A0AAE0ZGC8_9GAST</name>
<dbReference type="InterPro" id="IPR047176">
    <property type="entry name" value="FRMD4A/B"/>
</dbReference>
<dbReference type="GO" id="GO:0005912">
    <property type="term" value="C:adherens junction"/>
    <property type="evidence" value="ECO:0007669"/>
    <property type="project" value="TreeGrafter"/>
</dbReference>
<evidence type="ECO:0000259" key="6">
    <source>
        <dbReference type="Pfam" id="PF11819"/>
    </source>
</evidence>
<dbReference type="InterPro" id="IPR021774">
    <property type="entry name" value="CUPID"/>
</dbReference>
<accession>A0AAE0ZGC8</accession>
<feature type="compositionally biased region" description="Low complexity" evidence="5">
    <location>
        <begin position="271"/>
        <end position="299"/>
    </location>
</feature>
<evidence type="ECO:0000256" key="2">
    <source>
        <dbReference type="ARBA" id="ARBA00022490"/>
    </source>
</evidence>
<evidence type="ECO:0000256" key="1">
    <source>
        <dbReference type="ARBA" id="ARBA00004496"/>
    </source>
</evidence>